<proteinExistence type="predicted"/>
<evidence type="ECO:0000313" key="2">
    <source>
        <dbReference type="EMBL" id="XBJ28485.1"/>
    </source>
</evidence>
<accession>A0AAU7E4L3</accession>
<protein>
    <submittedName>
        <fullName evidence="2">DUF4376 domain-containing protein</fullName>
    </submittedName>
</protein>
<reference evidence="2" key="1">
    <citation type="submission" date="2024-05" db="EMBL/GenBank/DDBJ databases">
        <title>Campylobacter coli isolated from environmental waters in Slovenia.</title>
        <authorList>
            <person name="Zautner A.E."/>
            <person name="Bunk B."/>
            <person name="Riedel T."/>
            <person name="Sproeer C."/>
        </authorList>
    </citation>
    <scope>NUCLEOTIDE SEQUENCE</scope>
    <source>
        <strain evidence="2">CCS1377</strain>
    </source>
</reference>
<dbReference type="EMBL" id="CP155620">
    <property type="protein sequence ID" value="XBJ28485.1"/>
    <property type="molecule type" value="Genomic_DNA"/>
</dbReference>
<dbReference type="InterPro" id="IPR025484">
    <property type="entry name" value="DUF4376"/>
</dbReference>
<evidence type="ECO:0000259" key="1">
    <source>
        <dbReference type="Pfam" id="PF14301"/>
    </source>
</evidence>
<name>A0AAU7E4L3_9BACT</name>
<dbReference type="AlphaFoldDB" id="A0AAU7E4L3"/>
<dbReference type="Pfam" id="PF14301">
    <property type="entry name" value="DUF4376"/>
    <property type="match status" value="1"/>
</dbReference>
<sequence length="206" mass="23465">MFYDIKNQTLKYDDIFLKDVKITTEVGEIDAQDTYFLSNCDDELLKTLGFAKVVQNEFKDEVDEYHEVVQKNSFDEASNTYTINYVLQEKSLDECKNIKYKEIDTKRDEVIEGGVTYKDKVFQSAEKDRNLLTSTVSLFSITKSLPEGFVWIAKDNTAVPMNLQDLIALGALMASSVNENTIKARNLKDAVLKATTLDEVKGIVWN</sequence>
<feature type="domain" description="DUF4376" evidence="1">
    <location>
        <begin position="96"/>
        <end position="199"/>
    </location>
</feature>
<gene>
    <name evidence="2" type="ORF">AAH949_05105</name>
</gene>
<organism evidence="2">
    <name type="scientific">Campylobacter sp. CCS1377</name>
    <dbReference type="NCBI Taxonomy" id="3158229"/>
    <lineage>
        <taxon>Bacteria</taxon>
        <taxon>Pseudomonadati</taxon>
        <taxon>Campylobacterota</taxon>
        <taxon>Epsilonproteobacteria</taxon>
        <taxon>Campylobacterales</taxon>
        <taxon>Campylobacteraceae</taxon>
        <taxon>Campylobacter</taxon>
    </lineage>
</organism>
<dbReference type="RefSeq" id="WP_348518115.1">
    <property type="nucleotide sequence ID" value="NZ_CP155620.1"/>
</dbReference>